<evidence type="ECO:0000256" key="1">
    <source>
        <dbReference type="SAM" id="MobiDB-lite"/>
    </source>
</evidence>
<evidence type="ECO:0000313" key="3">
    <source>
        <dbReference type="Proteomes" id="UP001430356"/>
    </source>
</evidence>
<gene>
    <name evidence="2" type="ORF">NESM_000342400</name>
</gene>
<feature type="compositionally biased region" description="Low complexity" evidence="1">
    <location>
        <begin position="755"/>
        <end position="767"/>
    </location>
</feature>
<protein>
    <submittedName>
        <fullName evidence="2">Uncharacterized protein</fullName>
    </submittedName>
</protein>
<feature type="region of interest" description="Disordered" evidence="1">
    <location>
        <begin position="884"/>
        <end position="923"/>
    </location>
</feature>
<dbReference type="Proteomes" id="UP001430356">
    <property type="component" value="Unassembled WGS sequence"/>
</dbReference>
<reference evidence="2 3" key="1">
    <citation type="journal article" date="2021" name="MBio">
        <title>A New Model Trypanosomatid, Novymonas esmeraldas: Genomic Perception of Its 'Candidatus Pandoraea novymonadis' Endosymbiont.</title>
        <authorList>
            <person name="Zakharova A."/>
            <person name="Saura A."/>
            <person name="Butenko A."/>
            <person name="Podesvova L."/>
            <person name="Warmusova S."/>
            <person name="Kostygov A.Y."/>
            <person name="Nenarokova A."/>
            <person name="Lukes J."/>
            <person name="Opperdoes F.R."/>
            <person name="Yurchenko V."/>
        </authorList>
    </citation>
    <scope>NUCLEOTIDE SEQUENCE [LARGE SCALE GENOMIC DNA]</scope>
    <source>
        <strain evidence="2 3">E262AT.01</strain>
    </source>
</reference>
<name>A0AAW0EKW1_9TRYP</name>
<keyword evidence="3" id="KW-1185">Reference proteome</keyword>
<feature type="compositionally biased region" description="Gly residues" evidence="1">
    <location>
        <begin position="204"/>
        <end position="214"/>
    </location>
</feature>
<comment type="caution">
    <text evidence="2">The sequence shown here is derived from an EMBL/GenBank/DDBJ whole genome shotgun (WGS) entry which is preliminary data.</text>
</comment>
<feature type="compositionally biased region" description="Low complexity" evidence="1">
    <location>
        <begin position="215"/>
        <end position="227"/>
    </location>
</feature>
<dbReference type="EMBL" id="JAECZO010000034">
    <property type="protein sequence ID" value="KAK7194274.1"/>
    <property type="molecule type" value="Genomic_DNA"/>
</dbReference>
<accession>A0AAW0EKW1</accession>
<feature type="compositionally biased region" description="Low complexity" evidence="1">
    <location>
        <begin position="669"/>
        <end position="686"/>
    </location>
</feature>
<sequence length="1081" mass="113682">MHREAVSGGAVSVERPLAMSPLALALQAQWRQLQQDIISPSALLHEHGGWPAAEMEDDVLRVLTSVAARADMAVNDAVHTVPYLLALGQAPLPSLRTQVVALAALRGVLSSLASVYGEAAAEGFVVDLFLGEHQALPALALSALVALDGFESGTGVCEMRSTSADLRRRSPSAAGSSAATAGGRSRSGHRSLLARDSGDMVAEGSGGSGSGGLRGSPSSHLPLRRPSVVSRSNTAGTPARHDVAALLHGRVLHAALRLLRDVVEVCGPVADALLSHDSLVKACAAVLHRLPPPPPPPPTPAEVTTVTATVTATTTSTAVGSAEDLYAVCLEQCEDVVSLFLALLTAGSARDNEASLVLCSFEVPRAVYALTQRLVRTPVFASGAVRDGASAAAEEAASMLLWRALKVLGRLTRGCPPAMKSYLSEYPGIAALLVQVLSVPVAEIREAGALWTAALLETQPHASAELVSALLDDAAAASSAAPAGPSSSFFSAWSPVPPSLASVPVVVAALAEVLRWRGAQMDLYRVSAVLCWRWLLLSDPARVAAVLLRDGSLPATLIECILLSSSSSQEDLPVRLTALEALHVLVFSYALGSVDTRARLEAQVMRGHLSSATLRRLRDGACAVMERTHPGYWDAFPSMEVELPTGATELSEGMRLAGATVRAQHADPAAGTAGGVSSSDAGVGRRSSARDRLVMRVSTGASWRQLLLESLWELTASAEGDGAGATVVAAPSSSSSSLHTRGRAPTRQGPPPLQALPARAPATHAAAGVSTGTAVGITPIRVLASTTAPTLAVGGDGVGSASLVGGDTPYTPTHAPRTIREATLLPTRQSTTAFRFRVVQQAESLGGLFVQDSMRAVLRLSQHYAHLPRASEVESHVSPKLIAAVREGRRRRGASSPPPPRSRSRSRSPPLDASGVTGSPSAIIGTAPRFHETSVRVAKAANPFVSATKPAEARLAQLERRQWGIAELRREDVLLFLVHYTHIMTELPDAVGAVEDHLFYLRRQLQVCPTRETRRRCVLNDLYLNVYPKLHLFLRFIDQQARRSRSVLQLLSTFHGGTLHSGNVLDVYDAVGRCTGLTVAQ</sequence>
<dbReference type="AlphaFoldDB" id="A0AAW0EKW1"/>
<evidence type="ECO:0000313" key="2">
    <source>
        <dbReference type="EMBL" id="KAK7194274.1"/>
    </source>
</evidence>
<feature type="region of interest" description="Disordered" evidence="1">
    <location>
        <begin position="725"/>
        <end position="767"/>
    </location>
</feature>
<feature type="compositionally biased region" description="Low complexity" evidence="1">
    <location>
        <begin position="171"/>
        <end position="195"/>
    </location>
</feature>
<dbReference type="SUPFAM" id="SSF48371">
    <property type="entry name" value="ARM repeat"/>
    <property type="match status" value="1"/>
</dbReference>
<organism evidence="2 3">
    <name type="scientific">Novymonas esmeraldas</name>
    <dbReference type="NCBI Taxonomy" id="1808958"/>
    <lineage>
        <taxon>Eukaryota</taxon>
        <taxon>Discoba</taxon>
        <taxon>Euglenozoa</taxon>
        <taxon>Kinetoplastea</taxon>
        <taxon>Metakinetoplastina</taxon>
        <taxon>Trypanosomatida</taxon>
        <taxon>Trypanosomatidae</taxon>
        <taxon>Novymonas</taxon>
    </lineage>
</organism>
<dbReference type="InterPro" id="IPR016024">
    <property type="entry name" value="ARM-type_fold"/>
</dbReference>
<feature type="region of interest" description="Disordered" evidence="1">
    <location>
        <begin position="662"/>
        <end position="689"/>
    </location>
</feature>
<proteinExistence type="predicted"/>
<feature type="region of interest" description="Disordered" evidence="1">
    <location>
        <begin position="161"/>
        <end position="236"/>
    </location>
</feature>